<dbReference type="AlphaFoldDB" id="A0A420E9G1"/>
<keyword evidence="3" id="KW-0804">Transcription</keyword>
<keyword evidence="1" id="KW-0805">Transcription regulation</keyword>
<protein>
    <submittedName>
        <fullName evidence="5">AraC family transcriptional regulator</fullName>
    </submittedName>
</protein>
<evidence type="ECO:0000256" key="3">
    <source>
        <dbReference type="ARBA" id="ARBA00023163"/>
    </source>
</evidence>
<dbReference type="EMBL" id="RAQO01000008">
    <property type="protein sequence ID" value="RKF15722.1"/>
    <property type="molecule type" value="Genomic_DNA"/>
</dbReference>
<dbReference type="RefSeq" id="WP_120355808.1">
    <property type="nucleotide sequence ID" value="NZ_RAQO01000008.1"/>
</dbReference>
<keyword evidence="2" id="KW-0238">DNA-binding</keyword>
<dbReference type="InterPro" id="IPR018060">
    <property type="entry name" value="HTH_AraC"/>
</dbReference>
<keyword evidence="6" id="KW-1185">Reference proteome</keyword>
<dbReference type="GO" id="GO:0043565">
    <property type="term" value="F:sequence-specific DNA binding"/>
    <property type="evidence" value="ECO:0007669"/>
    <property type="project" value="InterPro"/>
</dbReference>
<feature type="domain" description="HTH araC/xylS-type" evidence="4">
    <location>
        <begin position="185"/>
        <end position="259"/>
    </location>
</feature>
<dbReference type="PANTHER" id="PTHR46796">
    <property type="entry name" value="HTH-TYPE TRANSCRIPTIONAL ACTIVATOR RHAS-RELATED"/>
    <property type="match status" value="1"/>
</dbReference>
<evidence type="ECO:0000256" key="1">
    <source>
        <dbReference type="ARBA" id="ARBA00023015"/>
    </source>
</evidence>
<dbReference type="Gene3D" id="1.10.10.60">
    <property type="entry name" value="Homeodomain-like"/>
    <property type="match status" value="1"/>
</dbReference>
<dbReference type="OrthoDB" id="6592899at2"/>
<dbReference type="GO" id="GO:0003700">
    <property type="term" value="F:DNA-binding transcription factor activity"/>
    <property type="evidence" value="ECO:0007669"/>
    <property type="project" value="InterPro"/>
</dbReference>
<name>A0A420E9G1_9ALTE</name>
<dbReference type="InterPro" id="IPR050204">
    <property type="entry name" value="AraC_XylS_family_regulators"/>
</dbReference>
<organism evidence="5 6">
    <name type="scientific">Alginatibacterium sediminis</name>
    <dbReference type="NCBI Taxonomy" id="2164068"/>
    <lineage>
        <taxon>Bacteria</taxon>
        <taxon>Pseudomonadati</taxon>
        <taxon>Pseudomonadota</taxon>
        <taxon>Gammaproteobacteria</taxon>
        <taxon>Alteromonadales</taxon>
        <taxon>Alteromonadaceae</taxon>
        <taxon>Alginatibacterium</taxon>
    </lineage>
</organism>
<sequence>MLVSEFTPFQGQVHDHDLYQTWAPPTPISHWVHCFWQLNVPNGEYCYRSIPDNCVDLIINLDNLDDAILVSPFTAPIVYPLIGPTSYFGVRFRLLGQHILVSEPISEWSPDDHQMPAKDLLSASFIDQIQQLLSFQEPFVQRCNRFAKALVGRPGRSVVDPRVLKFVRYCYSNAGGLELKNLAPETLGLSERHLRRLTQQYLGVSPKAFSKVLRFQRALRSLQTIKDSTEWADWYFDQSHFSREFKQLSGVTPKRFLQMSVLYNNTPKQSRIILLSGNV</sequence>
<dbReference type="InterPro" id="IPR046532">
    <property type="entry name" value="DUF6597"/>
</dbReference>
<proteinExistence type="predicted"/>
<dbReference type="Proteomes" id="UP000286482">
    <property type="component" value="Unassembled WGS sequence"/>
</dbReference>
<reference evidence="5 6" key="1">
    <citation type="submission" date="2018-09" db="EMBL/GenBank/DDBJ databases">
        <authorList>
            <person name="Wang Z."/>
        </authorList>
    </citation>
    <scope>NUCLEOTIDE SEQUENCE [LARGE SCALE GENOMIC DNA]</scope>
    <source>
        <strain evidence="5 6">ALS 81</strain>
    </source>
</reference>
<accession>A0A420E9G1</accession>
<evidence type="ECO:0000259" key="4">
    <source>
        <dbReference type="PROSITE" id="PS01124"/>
    </source>
</evidence>
<dbReference type="PROSITE" id="PS01124">
    <property type="entry name" value="HTH_ARAC_FAMILY_2"/>
    <property type="match status" value="1"/>
</dbReference>
<evidence type="ECO:0000313" key="6">
    <source>
        <dbReference type="Proteomes" id="UP000286482"/>
    </source>
</evidence>
<gene>
    <name evidence="5" type="ORF">DBZ36_15180</name>
</gene>
<dbReference type="SMART" id="SM00342">
    <property type="entry name" value="HTH_ARAC"/>
    <property type="match status" value="1"/>
</dbReference>
<evidence type="ECO:0000313" key="5">
    <source>
        <dbReference type="EMBL" id="RKF15722.1"/>
    </source>
</evidence>
<dbReference type="Pfam" id="PF12833">
    <property type="entry name" value="HTH_18"/>
    <property type="match status" value="1"/>
</dbReference>
<evidence type="ECO:0000256" key="2">
    <source>
        <dbReference type="ARBA" id="ARBA00023125"/>
    </source>
</evidence>
<comment type="caution">
    <text evidence="5">The sequence shown here is derived from an EMBL/GenBank/DDBJ whole genome shotgun (WGS) entry which is preliminary data.</text>
</comment>
<dbReference type="Pfam" id="PF20240">
    <property type="entry name" value="DUF6597"/>
    <property type="match status" value="1"/>
</dbReference>